<evidence type="ECO:0000313" key="13">
    <source>
        <dbReference type="Proteomes" id="UP001108240"/>
    </source>
</evidence>
<dbReference type="InterPro" id="IPR001308">
    <property type="entry name" value="ETF_a/FixB"/>
</dbReference>
<dbReference type="GO" id="GO:0009055">
    <property type="term" value="F:electron transfer activity"/>
    <property type="evidence" value="ECO:0007669"/>
    <property type="project" value="InterPro"/>
</dbReference>
<comment type="similarity">
    <text evidence="3">Belongs to the ETF alpha-subunit/FixB family.</text>
</comment>
<dbReference type="InterPro" id="IPR029035">
    <property type="entry name" value="DHS-like_NAD/FAD-binding_dom"/>
</dbReference>
<evidence type="ECO:0000256" key="5">
    <source>
        <dbReference type="ARBA" id="ARBA00022448"/>
    </source>
</evidence>
<evidence type="ECO:0000256" key="8">
    <source>
        <dbReference type="ARBA" id="ARBA00022982"/>
    </source>
</evidence>
<dbReference type="InterPro" id="IPR014730">
    <property type="entry name" value="ETF_a/b_N"/>
</dbReference>
<dbReference type="Proteomes" id="UP001108240">
    <property type="component" value="Unplaced"/>
</dbReference>
<dbReference type="InterPro" id="IPR014731">
    <property type="entry name" value="ETF_asu_C"/>
</dbReference>
<reference evidence="12" key="2">
    <citation type="submission" date="2025-09" db="UniProtKB">
        <authorList>
            <consortium name="Ensembl"/>
        </authorList>
    </citation>
    <scope>IDENTIFICATION</scope>
</reference>
<dbReference type="InterPro" id="IPR018206">
    <property type="entry name" value="ETF_asu_C_CS"/>
</dbReference>
<dbReference type="Gene3D" id="3.40.50.620">
    <property type="entry name" value="HUPs"/>
    <property type="match status" value="1"/>
</dbReference>
<dbReference type="OMA" id="WRPYAEQ"/>
<dbReference type="GO" id="GO:0045251">
    <property type="term" value="C:electron transfer flavoprotein complex"/>
    <property type="evidence" value="ECO:0007669"/>
    <property type="project" value="UniProtKB-ARBA"/>
</dbReference>
<comment type="subunit">
    <text evidence="10">Heterodimer composed of ETFA and ETFB. Identified in a complex that contains ETFA, ETFB and ETFRF1. Interaction with ETFRF1 promotes dissociation of the bound FAD and loss of electron transfer activity. Interacts with TASOR.</text>
</comment>
<dbReference type="GO" id="GO:0033539">
    <property type="term" value="P:fatty acid beta-oxidation using acyl-CoA dehydrogenase"/>
    <property type="evidence" value="ECO:0007669"/>
    <property type="project" value="TreeGrafter"/>
</dbReference>
<comment type="subcellular location">
    <subcellularLocation>
        <location evidence="2">Mitochondrion matrix</location>
    </subcellularLocation>
</comment>
<evidence type="ECO:0000313" key="12">
    <source>
        <dbReference type="Ensembl" id="ENSCCRP00000181060.1"/>
    </source>
</evidence>
<reference evidence="12" key="1">
    <citation type="submission" date="2025-08" db="UniProtKB">
        <authorList>
            <consortium name="Ensembl"/>
        </authorList>
    </citation>
    <scope>IDENTIFICATION</scope>
</reference>
<evidence type="ECO:0000259" key="11">
    <source>
        <dbReference type="SMART" id="SM00893"/>
    </source>
</evidence>
<dbReference type="SMART" id="SM00893">
    <property type="entry name" value="ETF"/>
    <property type="match status" value="1"/>
</dbReference>
<dbReference type="Gene3D" id="3.40.50.1220">
    <property type="entry name" value="TPP-binding domain"/>
    <property type="match status" value="1"/>
</dbReference>
<dbReference type="PANTHER" id="PTHR43153">
    <property type="entry name" value="ELECTRON TRANSFER FLAVOPROTEIN ALPHA"/>
    <property type="match status" value="1"/>
</dbReference>
<evidence type="ECO:0000256" key="7">
    <source>
        <dbReference type="ARBA" id="ARBA00022827"/>
    </source>
</evidence>
<keyword evidence="13" id="KW-1185">Reference proteome</keyword>
<evidence type="ECO:0000256" key="6">
    <source>
        <dbReference type="ARBA" id="ARBA00022630"/>
    </source>
</evidence>
<dbReference type="GO" id="GO:0007005">
    <property type="term" value="P:mitochondrion organization"/>
    <property type="evidence" value="ECO:0007669"/>
    <property type="project" value="Ensembl"/>
</dbReference>
<evidence type="ECO:0000256" key="9">
    <source>
        <dbReference type="ARBA" id="ARBA00046201"/>
    </source>
</evidence>
<dbReference type="SUPFAM" id="SSF52402">
    <property type="entry name" value="Adenine nucleotide alpha hydrolases-like"/>
    <property type="match status" value="1"/>
</dbReference>
<organism evidence="12 13">
    <name type="scientific">Cyprinus carpio carpio</name>
    <dbReference type="NCBI Taxonomy" id="630221"/>
    <lineage>
        <taxon>Eukaryota</taxon>
        <taxon>Metazoa</taxon>
        <taxon>Chordata</taxon>
        <taxon>Craniata</taxon>
        <taxon>Vertebrata</taxon>
        <taxon>Euteleostomi</taxon>
        <taxon>Actinopterygii</taxon>
        <taxon>Neopterygii</taxon>
        <taxon>Teleostei</taxon>
        <taxon>Ostariophysi</taxon>
        <taxon>Cypriniformes</taxon>
        <taxon>Cyprinidae</taxon>
        <taxon>Cyprininae</taxon>
        <taxon>Cyprinus</taxon>
    </lineage>
</organism>
<dbReference type="InterPro" id="IPR033947">
    <property type="entry name" value="ETF_alpha_N"/>
</dbReference>
<keyword evidence="6" id="KW-0285">Flavoprotein</keyword>
<dbReference type="Ensembl" id="ENSCCRT00000117387.1">
    <property type="protein sequence ID" value="ENSCCRP00000181060.1"/>
    <property type="gene ID" value="ENSCCRG00000077504.1"/>
</dbReference>
<dbReference type="PROSITE" id="PS00696">
    <property type="entry name" value="ETF_ALPHA"/>
    <property type="match status" value="1"/>
</dbReference>
<sequence>MLKAINKTHLRQLSALIQRFQSTLVVAEHNNETLTPITLNAITAATKLGSDVSCLVAGTNCAKVAEQLSKVQGVKKVLVAQHEAYKGLLPEELTPLILATQKQFSFTHICAGASAFGKNLLPRVAAKLDVAPISDIIEIKSPDTFVRTIYAGNALSTVKCNESVKVFTVRGTSFEPAAVEGGSASSEDVSPSAPVGISEWLEQTLTKSDRPELTSAKVVVSGGRGLKNGENFQLLYDLADKLNAAVGASRAAVDAGYVPNDMQVGQTGKIVAPELYIAVGISGAIQHLAGMKDSKTIVAINKDPEAPIFQVADYGLVADLFKSFTRPTARHSSRWHTRSLCQRAATHTHTTSIWCWCLPRVTLALFISLCLPCHSSFIQAVCARHRCAGKLC</sequence>
<dbReference type="GeneTree" id="ENSGT00390000013422"/>
<dbReference type="CDD" id="cd01715">
    <property type="entry name" value="ETF_alpha"/>
    <property type="match status" value="1"/>
</dbReference>
<dbReference type="FunFam" id="3.40.50.1220:FF:000001">
    <property type="entry name" value="Electron transfer flavoprotein, alpha subunit"/>
    <property type="match status" value="1"/>
</dbReference>
<evidence type="ECO:0000256" key="10">
    <source>
        <dbReference type="ARBA" id="ARBA00046532"/>
    </source>
</evidence>
<dbReference type="Pfam" id="PF01012">
    <property type="entry name" value="ETF"/>
    <property type="match status" value="1"/>
</dbReference>
<dbReference type="Pfam" id="PF00766">
    <property type="entry name" value="ETF_alpha"/>
    <property type="match status" value="1"/>
</dbReference>
<keyword evidence="7" id="KW-0274">FAD</keyword>
<dbReference type="PANTHER" id="PTHR43153:SF1">
    <property type="entry name" value="ELECTRON TRANSFER FLAVOPROTEIN SUBUNIT ALPHA, MITOCHONDRIAL"/>
    <property type="match status" value="1"/>
</dbReference>
<evidence type="ECO:0000256" key="1">
    <source>
        <dbReference type="ARBA" id="ARBA00001974"/>
    </source>
</evidence>
<dbReference type="SUPFAM" id="SSF52467">
    <property type="entry name" value="DHS-like NAD/FAD-binding domain"/>
    <property type="match status" value="1"/>
</dbReference>
<evidence type="ECO:0000256" key="3">
    <source>
        <dbReference type="ARBA" id="ARBA00005817"/>
    </source>
</evidence>
<protein>
    <recommendedName>
        <fullName evidence="4">Electron transfer flavoprotein subunit alpha, mitochondrial</fullName>
    </recommendedName>
</protein>
<keyword evidence="5" id="KW-0813">Transport</keyword>
<accession>A0A9J8DMV1</accession>
<comment type="cofactor">
    <cofactor evidence="1">
        <name>FAD</name>
        <dbReference type="ChEBI" id="CHEBI:57692"/>
    </cofactor>
</comment>
<dbReference type="GO" id="GO:0005759">
    <property type="term" value="C:mitochondrial matrix"/>
    <property type="evidence" value="ECO:0007669"/>
    <property type="project" value="UniProtKB-SubCell"/>
</dbReference>
<dbReference type="AlphaFoldDB" id="A0A9J8DMV1"/>
<dbReference type="GO" id="GO:0050660">
    <property type="term" value="F:flavin adenine dinucleotide binding"/>
    <property type="evidence" value="ECO:0007669"/>
    <property type="project" value="InterPro"/>
</dbReference>
<dbReference type="FunFam" id="3.40.50.620:FF:000041">
    <property type="entry name" value="Electron transfer flavoprotein alpha subunit"/>
    <property type="match status" value="1"/>
</dbReference>
<keyword evidence="8" id="KW-0249">Electron transport</keyword>
<dbReference type="GO" id="GO:0031998">
    <property type="term" value="P:regulation of fatty acid beta-oxidation"/>
    <property type="evidence" value="ECO:0007669"/>
    <property type="project" value="Ensembl"/>
</dbReference>
<name>A0A9J8DMV1_CYPCA</name>
<evidence type="ECO:0000256" key="2">
    <source>
        <dbReference type="ARBA" id="ARBA00004305"/>
    </source>
</evidence>
<proteinExistence type="inferred from homology"/>
<dbReference type="GO" id="GO:0009887">
    <property type="term" value="P:animal organ morphogenesis"/>
    <property type="evidence" value="ECO:0007669"/>
    <property type="project" value="Ensembl"/>
</dbReference>
<feature type="domain" description="Electron transfer flavoprotein alpha/beta-subunit N-terminal" evidence="11">
    <location>
        <begin position="23"/>
        <end position="204"/>
    </location>
</feature>
<dbReference type="InterPro" id="IPR014729">
    <property type="entry name" value="Rossmann-like_a/b/a_fold"/>
</dbReference>
<evidence type="ECO:0000256" key="4">
    <source>
        <dbReference type="ARBA" id="ARBA00014390"/>
    </source>
</evidence>
<comment type="function">
    <text evidence="9">Heterodimeric electron transfer flavoprotein that accepts electrons from several mitochondrial dehydrogenases, including acyl-CoA dehydrogenases, glutaryl-CoA and sarcosine dehydrogenase. It transfers the electrons to the main mitochondrial respiratory chain via ETF-ubiquinone oxidoreductase (ETF dehydrogenase). Required for normal mitochondrial fatty acid oxidation and normal amino acid metabolism.</text>
</comment>